<evidence type="ECO:0000313" key="8">
    <source>
        <dbReference type="Proteomes" id="UP000265750"/>
    </source>
</evidence>
<dbReference type="RefSeq" id="WP_119538662.1">
    <property type="nucleotide sequence ID" value="NZ_QYRN01000002.1"/>
</dbReference>
<proteinExistence type="predicted"/>
<name>A0A3A1WQF8_9HYPH</name>
<dbReference type="PANTHER" id="PTHR30086:SF20">
    <property type="entry name" value="ARGININE EXPORTER PROTEIN ARGO-RELATED"/>
    <property type="match status" value="1"/>
</dbReference>
<dbReference type="PANTHER" id="PTHR30086">
    <property type="entry name" value="ARGININE EXPORTER PROTEIN ARGO"/>
    <property type="match status" value="1"/>
</dbReference>
<feature type="transmembrane region" description="Helical" evidence="6">
    <location>
        <begin position="42"/>
        <end position="65"/>
    </location>
</feature>
<dbReference type="InterPro" id="IPR001123">
    <property type="entry name" value="LeuE-type"/>
</dbReference>
<evidence type="ECO:0000256" key="1">
    <source>
        <dbReference type="ARBA" id="ARBA00004651"/>
    </source>
</evidence>
<dbReference type="GO" id="GO:0005886">
    <property type="term" value="C:plasma membrane"/>
    <property type="evidence" value="ECO:0007669"/>
    <property type="project" value="UniProtKB-SubCell"/>
</dbReference>
<keyword evidence="8" id="KW-1185">Reference proteome</keyword>
<comment type="caution">
    <text evidence="7">The sequence shown here is derived from an EMBL/GenBank/DDBJ whole genome shotgun (WGS) entry which is preliminary data.</text>
</comment>
<reference evidence="8" key="1">
    <citation type="submission" date="2018-09" db="EMBL/GenBank/DDBJ databases">
        <authorList>
            <person name="Tuo L."/>
        </authorList>
    </citation>
    <scope>NUCLEOTIDE SEQUENCE [LARGE SCALE GENOMIC DNA]</scope>
    <source>
        <strain evidence="8">M2BS4Y-1</strain>
    </source>
</reference>
<keyword evidence="4 6" id="KW-1133">Transmembrane helix</keyword>
<dbReference type="Proteomes" id="UP000265750">
    <property type="component" value="Unassembled WGS sequence"/>
</dbReference>
<evidence type="ECO:0000256" key="4">
    <source>
        <dbReference type="ARBA" id="ARBA00022989"/>
    </source>
</evidence>
<evidence type="ECO:0000256" key="6">
    <source>
        <dbReference type="SAM" id="Phobius"/>
    </source>
</evidence>
<keyword evidence="5 6" id="KW-0472">Membrane</keyword>
<feature type="transmembrane region" description="Helical" evidence="6">
    <location>
        <begin position="184"/>
        <end position="204"/>
    </location>
</feature>
<evidence type="ECO:0000256" key="3">
    <source>
        <dbReference type="ARBA" id="ARBA00022692"/>
    </source>
</evidence>
<evidence type="ECO:0000313" key="7">
    <source>
        <dbReference type="EMBL" id="RIY02584.1"/>
    </source>
</evidence>
<comment type="subcellular location">
    <subcellularLocation>
        <location evidence="1">Cell membrane</location>
        <topology evidence="1">Multi-pass membrane protein</topology>
    </subcellularLocation>
</comment>
<feature type="transmembrane region" description="Helical" evidence="6">
    <location>
        <begin position="71"/>
        <end position="91"/>
    </location>
</feature>
<organism evidence="7 8">
    <name type="scientific">Aureimonas flava</name>
    <dbReference type="NCBI Taxonomy" id="2320271"/>
    <lineage>
        <taxon>Bacteria</taxon>
        <taxon>Pseudomonadati</taxon>
        <taxon>Pseudomonadota</taxon>
        <taxon>Alphaproteobacteria</taxon>
        <taxon>Hyphomicrobiales</taxon>
        <taxon>Aurantimonadaceae</taxon>
        <taxon>Aureimonas</taxon>
    </lineage>
</organism>
<dbReference type="EMBL" id="QYRN01000002">
    <property type="protein sequence ID" value="RIY02584.1"/>
    <property type="molecule type" value="Genomic_DNA"/>
</dbReference>
<dbReference type="AlphaFoldDB" id="A0A3A1WQF8"/>
<evidence type="ECO:0000256" key="5">
    <source>
        <dbReference type="ARBA" id="ARBA00023136"/>
    </source>
</evidence>
<dbReference type="Pfam" id="PF01810">
    <property type="entry name" value="LysE"/>
    <property type="match status" value="1"/>
</dbReference>
<feature type="transmembrane region" description="Helical" evidence="6">
    <location>
        <begin position="149"/>
        <end position="172"/>
    </location>
</feature>
<feature type="transmembrane region" description="Helical" evidence="6">
    <location>
        <begin position="6"/>
        <end position="30"/>
    </location>
</feature>
<gene>
    <name evidence="7" type="ORF">D3218_04255</name>
</gene>
<keyword evidence="2" id="KW-1003">Cell membrane</keyword>
<evidence type="ECO:0000256" key="2">
    <source>
        <dbReference type="ARBA" id="ARBA00022475"/>
    </source>
</evidence>
<dbReference type="GO" id="GO:0015171">
    <property type="term" value="F:amino acid transmembrane transporter activity"/>
    <property type="evidence" value="ECO:0007669"/>
    <property type="project" value="TreeGrafter"/>
</dbReference>
<keyword evidence="3 6" id="KW-0812">Transmembrane</keyword>
<accession>A0A3A1WQF8</accession>
<protein>
    <submittedName>
        <fullName evidence="7">Amino acid transporter</fullName>
    </submittedName>
</protein>
<dbReference type="OrthoDB" id="5638726at2"/>
<sequence>MSDSSAAFLSGFALSAALIVAIGAQNLFVLRQGLARRHVGPVVLFCAAADAVLIAAGVGGAGTLLAAAPRLSGALALGGAAFLACYGVAALRRAATPGAMAAEAGGERSLRRALATAAAFTFLNPHVYLDTVLLMGVAGSAEPPALRPVFALGAAGASLAWFCALGFGARALRPLLARPGAWRVLDALVGLAMLSLAASLLAGVRA</sequence>
<feature type="transmembrane region" description="Helical" evidence="6">
    <location>
        <begin position="112"/>
        <end position="129"/>
    </location>
</feature>